<dbReference type="AlphaFoldDB" id="A0A0C1H909"/>
<reference evidence="2 3" key="1">
    <citation type="journal article" date="2014" name="Mol. Biol. Evol.">
        <title>Massive expansion of Ubiquitination-related gene families within the Chlamydiae.</title>
        <authorList>
            <person name="Domman D."/>
            <person name="Collingro A."/>
            <person name="Lagkouvardos I."/>
            <person name="Gehre L."/>
            <person name="Weinmaier T."/>
            <person name="Rattei T."/>
            <person name="Subtil A."/>
            <person name="Horn M."/>
        </authorList>
    </citation>
    <scope>NUCLEOTIDE SEQUENCE [LARGE SCALE GENOMIC DNA]</scope>
    <source>
        <strain evidence="2 3">EI2</strain>
    </source>
</reference>
<dbReference type="NCBIfam" id="TIGR00778">
    <property type="entry name" value="ahpD_dom"/>
    <property type="match status" value="1"/>
</dbReference>
<comment type="caution">
    <text evidence="2">The sequence shown here is derived from an EMBL/GenBank/DDBJ whole genome shotgun (WGS) entry which is preliminary data.</text>
</comment>
<evidence type="ECO:0000313" key="3">
    <source>
        <dbReference type="Proteomes" id="UP000031465"/>
    </source>
</evidence>
<organism evidence="2 3">
    <name type="scientific">Candidatus Protochlamydia amoebophila</name>
    <dbReference type="NCBI Taxonomy" id="362787"/>
    <lineage>
        <taxon>Bacteria</taxon>
        <taxon>Pseudomonadati</taxon>
        <taxon>Chlamydiota</taxon>
        <taxon>Chlamydiia</taxon>
        <taxon>Parachlamydiales</taxon>
        <taxon>Parachlamydiaceae</taxon>
        <taxon>Candidatus Protochlamydia</taxon>
    </lineage>
</organism>
<dbReference type="PANTHER" id="PTHR35446:SF3">
    <property type="entry name" value="CMD DOMAIN-CONTAINING PROTEIN"/>
    <property type="match status" value="1"/>
</dbReference>
<dbReference type="PANTHER" id="PTHR35446">
    <property type="entry name" value="SI:CH211-175M2.5"/>
    <property type="match status" value="1"/>
</dbReference>
<dbReference type="InterPro" id="IPR029032">
    <property type="entry name" value="AhpD-like"/>
</dbReference>
<dbReference type="PATRIC" id="fig|362787.3.peg.1441"/>
<sequence>MGRVLNIFQNMGNSEAALKGYLGLSEAASQTSLSPKLREQLALVVGQTNDCQYCLSAHTVSAKLAGLQEKDILESRLGHSQDKKTEAILTFAKTIVERRAQVSDQDIEKLKSAGISDQEIVEIILVVVLNIFTNYFNHITDPQIDFPSAPKIN</sequence>
<name>A0A0C1H909_9BACT</name>
<protein>
    <recommendedName>
        <fullName evidence="1">Carboxymuconolactone decarboxylase-like domain-containing protein</fullName>
    </recommendedName>
</protein>
<proteinExistence type="predicted"/>
<dbReference type="SUPFAM" id="SSF69118">
    <property type="entry name" value="AhpD-like"/>
    <property type="match status" value="1"/>
</dbReference>
<dbReference type="InterPro" id="IPR004675">
    <property type="entry name" value="AhpD_core"/>
</dbReference>
<evidence type="ECO:0000313" key="2">
    <source>
        <dbReference type="EMBL" id="KIC71368.1"/>
    </source>
</evidence>
<dbReference type="Pfam" id="PF02627">
    <property type="entry name" value="CMD"/>
    <property type="match status" value="1"/>
</dbReference>
<evidence type="ECO:0000259" key="1">
    <source>
        <dbReference type="Pfam" id="PF02627"/>
    </source>
</evidence>
<dbReference type="Gene3D" id="1.20.1290.10">
    <property type="entry name" value="AhpD-like"/>
    <property type="match status" value="1"/>
</dbReference>
<feature type="domain" description="Carboxymuconolactone decarboxylase-like" evidence="1">
    <location>
        <begin position="17"/>
        <end position="74"/>
    </location>
</feature>
<dbReference type="InterPro" id="IPR003779">
    <property type="entry name" value="CMD-like"/>
</dbReference>
<dbReference type="EMBL" id="JSAN01000092">
    <property type="protein sequence ID" value="KIC71368.1"/>
    <property type="molecule type" value="Genomic_DNA"/>
</dbReference>
<accession>A0A0C1H909</accession>
<dbReference type="GO" id="GO:0051920">
    <property type="term" value="F:peroxiredoxin activity"/>
    <property type="evidence" value="ECO:0007669"/>
    <property type="project" value="InterPro"/>
</dbReference>
<dbReference type="Proteomes" id="UP000031465">
    <property type="component" value="Unassembled WGS sequence"/>
</dbReference>
<gene>
    <name evidence="2" type="ORF">DB44_DT00030</name>
</gene>